<dbReference type="Proteomes" id="UP000011083">
    <property type="component" value="Unassembled WGS sequence"/>
</dbReference>
<protein>
    <recommendedName>
        <fullName evidence="2">WKF domain-containing protein</fullName>
    </recommendedName>
</protein>
<keyword evidence="4" id="KW-1185">Reference proteome</keyword>
<feature type="domain" description="WKF" evidence="2">
    <location>
        <begin position="149"/>
        <end position="210"/>
    </location>
</feature>
<evidence type="ECO:0000313" key="4">
    <source>
        <dbReference type="Proteomes" id="UP000011083"/>
    </source>
</evidence>
<dbReference type="KEGG" id="acan:ACA1_101440"/>
<dbReference type="PANTHER" id="PTHR22306">
    <property type="entry name" value="CHROMOSOME 7 OPEN READING FRAME 50"/>
    <property type="match status" value="1"/>
</dbReference>
<dbReference type="Pfam" id="PF10180">
    <property type="entry name" value="WKF"/>
    <property type="match status" value="1"/>
</dbReference>
<feature type="region of interest" description="Disordered" evidence="1">
    <location>
        <begin position="1"/>
        <end position="140"/>
    </location>
</feature>
<dbReference type="STRING" id="1257118.L8GH87"/>
<sequence length="248" mass="27924">MEKKKGGKNKNEKAEKPKKATEVKTATTEAPANPNKKRKWADIQRERVQAKALAAANALASSATQTEAANSKKEEKKEKKKEKKEDSATPSSSAAATPEEASKSPAGGDEKNQKKKKKRKRKKQKKQPTKTGPDGEVIQKETKDEASLTYLKLWDTDRSQWKFRKLLQTHLLTIAYDESKVSREYWAMFVRYILAVQGKARQQTLEGAKRIVAEGVRVTENEEEAKLATTRRNRAKTLIKAMTSARPE</sequence>
<dbReference type="GeneID" id="14912540"/>
<evidence type="ECO:0000313" key="3">
    <source>
        <dbReference type="EMBL" id="ELR12083.1"/>
    </source>
</evidence>
<organism evidence="3 4">
    <name type="scientific">Acanthamoeba castellanii (strain ATCC 30010 / Neff)</name>
    <dbReference type="NCBI Taxonomy" id="1257118"/>
    <lineage>
        <taxon>Eukaryota</taxon>
        <taxon>Amoebozoa</taxon>
        <taxon>Discosea</taxon>
        <taxon>Longamoebia</taxon>
        <taxon>Centramoebida</taxon>
        <taxon>Acanthamoebidae</taxon>
        <taxon>Acanthamoeba</taxon>
    </lineage>
</organism>
<proteinExistence type="predicted"/>
<dbReference type="PANTHER" id="PTHR22306:SF2">
    <property type="entry name" value="CHROMOSOME 7 OPEN READING FRAME 50"/>
    <property type="match status" value="1"/>
</dbReference>
<dbReference type="OrthoDB" id="10261563at2759"/>
<dbReference type="AlphaFoldDB" id="L8GH87"/>
<dbReference type="VEuPathDB" id="AmoebaDB:ACA1_101440"/>
<dbReference type="EMBL" id="KB008133">
    <property type="protein sequence ID" value="ELR12083.1"/>
    <property type="molecule type" value="Genomic_DNA"/>
</dbReference>
<feature type="compositionally biased region" description="Low complexity" evidence="1">
    <location>
        <begin position="23"/>
        <end position="32"/>
    </location>
</feature>
<feature type="compositionally biased region" description="Low complexity" evidence="1">
    <location>
        <begin position="50"/>
        <end position="63"/>
    </location>
</feature>
<gene>
    <name evidence="3" type="ORF">ACA1_101440</name>
</gene>
<evidence type="ECO:0000256" key="1">
    <source>
        <dbReference type="SAM" id="MobiDB-lite"/>
    </source>
</evidence>
<accession>L8GH87</accession>
<feature type="compositionally biased region" description="Basic and acidic residues" evidence="1">
    <location>
        <begin position="1"/>
        <end position="22"/>
    </location>
</feature>
<evidence type="ECO:0000259" key="2">
    <source>
        <dbReference type="Pfam" id="PF10180"/>
    </source>
</evidence>
<feature type="compositionally biased region" description="Basic and acidic residues" evidence="1">
    <location>
        <begin position="70"/>
        <end position="87"/>
    </location>
</feature>
<dbReference type="RefSeq" id="XP_004334096.1">
    <property type="nucleotide sequence ID" value="XM_004334048.1"/>
</dbReference>
<reference evidence="3 4" key="1">
    <citation type="journal article" date="2013" name="Genome Biol.">
        <title>Genome of Acanthamoeba castellanii highlights extensive lateral gene transfer and early evolution of tyrosine kinase signaling.</title>
        <authorList>
            <person name="Clarke M."/>
            <person name="Lohan A.J."/>
            <person name="Liu B."/>
            <person name="Lagkouvardos I."/>
            <person name="Roy S."/>
            <person name="Zafar N."/>
            <person name="Bertelli C."/>
            <person name="Schilde C."/>
            <person name="Kianianmomeni A."/>
            <person name="Burglin T.R."/>
            <person name="Frech C."/>
            <person name="Turcotte B."/>
            <person name="Kopec K.O."/>
            <person name="Synnott J.M."/>
            <person name="Choo C."/>
            <person name="Paponov I."/>
            <person name="Finkler A."/>
            <person name="Soon Heng Tan C."/>
            <person name="Hutchins A.P."/>
            <person name="Weinmeier T."/>
            <person name="Rattei T."/>
            <person name="Chu J.S."/>
            <person name="Gimenez G."/>
            <person name="Irimia M."/>
            <person name="Rigden D.J."/>
            <person name="Fitzpatrick D.A."/>
            <person name="Lorenzo-Morales J."/>
            <person name="Bateman A."/>
            <person name="Chiu C.H."/>
            <person name="Tang P."/>
            <person name="Hegemann P."/>
            <person name="Fromm H."/>
            <person name="Raoult D."/>
            <person name="Greub G."/>
            <person name="Miranda-Saavedra D."/>
            <person name="Chen N."/>
            <person name="Nash P."/>
            <person name="Ginger M.L."/>
            <person name="Horn M."/>
            <person name="Schaap P."/>
            <person name="Caler L."/>
            <person name="Loftus B."/>
        </authorList>
    </citation>
    <scope>NUCLEOTIDE SEQUENCE [LARGE SCALE GENOMIC DNA]</scope>
    <source>
        <strain evidence="3 4">Neff</strain>
    </source>
</reference>
<feature type="compositionally biased region" description="Basic and acidic residues" evidence="1">
    <location>
        <begin position="40"/>
        <end position="49"/>
    </location>
</feature>
<feature type="compositionally biased region" description="Basic residues" evidence="1">
    <location>
        <begin position="113"/>
        <end position="128"/>
    </location>
</feature>
<feature type="compositionally biased region" description="Low complexity" evidence="1">
    <location>
        <begin position="88"/>
        <end position="106"/>
    </location>
</feature>
<name>L8GH87_ACACF</name>
<dbReference type="InterPro" id="IPR019327">
    <property type="entry name" value="WKF"/>
</dbReference>